<reference evidence="6 7" key="1">
    <citation type="journal article" date="2020" name="Nat. Microbiol.">
        <title>Lysogenic host-virus interactions in SAR11 marine bacteria.</title>
        <authorList>
            <person name="Morris R.M."/>
            <person name="Cain K.R."/>
            <person name="Hvorecny K.L."/>
            <person name="Kollman J.M."/>
        </authorList>
    </citation>
    <scope>NUCLEOTIDE SEQUENCE [LARGE SCALE GENOMIC DNA]</scope>
    <source>
        <strain evidence="6 7">NP1</strain>
    </source>
</reference>
<dbReference type="InterPro" id="IPR029154">
    <property type="entry name" value="HIBADH-like_NADP-bd"/>
</dbReference>
<organism evidence="6 7">
    <name type="scientific">Candidatus Pelagibacter giovannonii</name>
    <dbReference type="NCBI Taxonomy" id="2563896"/>
    <lineage>
        <taxon>Bacteria</taxon>
        <taxon>Pseudomonadati</taxon>
        <taxon>Pseudomonadota</taxon>
        <taxon>Alphaproteobacteria</taxon>
        <taxon>Candidatus Pelagibacterales</taxon>
        <taxon>Candidatus Pelagibacteraceae</taxon>
        <taxon>Candidatus Pelagibacter</taxon>
    </lineage>
</organism>
<evidence type="ECO:0000313" key="6">
    <source>
        <dbReference type="EMBL" id="QIZ20589.1"/>
    </source>
</evidence>
<dbReference type="InterPro" id="IPR015815">
    <property type="entry name" value="HIBADH-related"/>
</dbReference>
<dbReference type="PANTHER" id="PTHR43060:SF15">
    <property type="entry name" value="3-HYDROXYISOBUTYRATE DEHYDROGENASE-LIKE 1, MITOCHONDRIAL-RELATED"/>
    <property type="match status" value="1"/>
</dbReference>
<dbReference type="Proteomes" id="UP000501094">
    <property type="component" value="Chromosome"/>
</dbReference>
<dbReference type="SUPFAM" id="SSF51735">
    <property type="entry name" value="NAD(P)-binding Rossmann-fold domains"/>
    <property type="match status" value="1"/>
</dbReference>
<keyword evidence="1" id="KW-0560">Oxidoreductase</keyword>
<dbReference type="SUPFAM" id="SSF48179">
    <property type="entry name" value="6-phosphogluconate dehydrogenase C-terminal domain-like"/>
    <property type="match status" value="1"/>
</dbReference>
<dbReference type="EMBL" id="CP038852">
    <property type="protein sequence ID" value="QIZ20589.1"/>
    <property type="molecule type" value="Genomic_DNA"/>
</dbReference>
<evidence type="ECO:0000259" key="4">
    <source>
        <dbReference type="Pfam" id="PF03446"/>
    </source>
</evidence>
<sequence length="289" mass="31025">MKNIGFIGIGLMGFPMAKNLLKSGYNLKAYNRSQDKADRLKEFGAEISTSIKDVVTNSDVVIAMLTDDAAVEKVMGSNEFISNIKESATVIDMSSINPVITKKYAEFLKEKNINYLDAPVSGGTIGAEEASLAIMVGGDEKTFNECYDLLKTLGNPTLVGPVTSGQISKLANQIIVGVTIGAVAEAVTLCEKSGTNPSKMVEALSGGWADSKILQTHGKRMISKDFSPKGKTTTQLKDMTNIINAGKAVETHLPISSLIKEMYKDLVADGYGNTDHSSLYNAIEKINKK</sequence>
<dbReference type="GO" id="GO:0016491">
    <property type="term" value="F:oxidoreductase activity"/>
    <property type="evidence" value="ECO:0007669"/>
    <property type="project" value="UniProtKB-KW"/>
</dbReference>
<evidence type="ECO:0000313" key="7">
    <source>
        <dbReference type="Proteomes" id="UP000501094"/>
    </source>
</evidence>
<keyword evidence="7" id="KW-1185">Reference proteome</keyword>
<evidence type="ECO:0000259" key="5">
    <source>
        <dbReference type="Pfam" id="PF14833"/>
    </source>
</evidence>
<dbReference type="InterPro" id="IPR036291">
    <property type="entry name" value="NAD(P)-bd_dom_sf"/>
</dbReference>
<feature type="domain" description="3-hydroxyisobutyrate dehydrogenase-like NAD-binding" evidence="5">
    <location>
        <begin position="164"/>
        <end position="282"/>
    </location>
</feature>
<dbReference type="PIRSF" id="PIRSF000103">
    <property type="entry name" value="HIBADH"/>
    <property type="match status" value="1"/>
</dbReference>
<feature type="active site" evidence="3">
    <location>
        <position position="169"/>
    </location>
</feature>
<dbReference type="Gene3D" id="3.40.50.720">
    <property type="entry name" value="NAD(P)-binding Rossmann-like Domain"/>
    <property type="match status" value="1"/>
</dbReference>
<dbReference type="Pfam" id="PF14833">
    <property type="entry name" value="NAD_binding_11"/>
    <property type="match status" value="1"/>
</dbReference>
<dbReference type="InterPro" id="IPR008927">
    <property type="entry name" value="6-PGluconate_DH-like_C_sf"/>
</dbReference>
<evidence type="ECO:0000256" key="3">
    <source>
        <dbReference type="PIRSR" id="PIRSR000103-1"/>
    </source>
</evidence>
<gene>
    <name evidence="6" type="ORF">E5R92_02160</name>
</gene>
<dbReference type="AlphaFoldDB" id="A0A6H1Q391"/>
<proteinExistence type="predicted"/>
<dbReference type="PANTHER" id="PTHR43060">
    <property type="entry name" value="3-HYDROXYISOBUTYRATE DEHYDROGENASE-LIKE 1, MITOCHONDRIAL-RELATED"/>
    <property type="match status" value="1"/>
</dbReference>
<dbReference type="RefSeq" id="WP_168606476.1">
    <property type="nucleotide sequence ID" value="NZ_CP038852.1"/>
</dbReference>
<evidence type="ECO:0000256" key="1">
    <source>
        <dbReference type="ARBA" id="ARBA00023002"/>
    </source>
</evidence>
<dbReference type="GO" id="GO:0051287">
    <property type="term" value="F:NAD binding"/>
    <property type="evidence" value="ECO:0007669"/>
    <property type="project" value="InterPro"/>
</dbReference>
<feature type="domain" description="6-phosphogluconate dehydrogenase NADP-binding" evidence="4">
    <location>
        <begin position="3"/>
        <end position="155"/>
    </location>
</feature>
<protein>
    <submittedName>
        <fullName evidence="6">NAD(P)-dependent oxidoreductase</fullName>
    </submittedName>
</protein>
<keyword evidence="2" id="KW-0520">NAD</keyword>
<evidence type="ECO:0000256" key="2">
    <source>
        <dbReference type="ARBA" id="ARBA00023027"/>
    </source>
</evidence>
<dbReference type="Pfam" id="PF03446">
    <property type="entry name" value="NAD_binding_2"/>
    <property type="match status" value="1"/>
</dbReference>
<dbReference type="KEGG" id="peg:E5R92_02160"/>
<dbReference type="Gene3D" id="1.10.1040.10">
    <property type="entry name" value="N-(1-d-carboxylethyl)-l-norvaline Dehydrogenase, domain 2"/>
    <property type="match status" value="1"/>
</dbReference>
<dbReference type="InterPro" id="IPR013328">
    <property type="entry name" value="6PGD_dom2"/>
</dbReference>
<name>A0A6H1Q391_9PROT</name>
<dbReference type="GO" id="GO:0050661">
    <property type="term" value="F:NADP binding"/>
    <property type="evidence" value="ECO:0007669"/>
    <property type="project" value="InterPro"/>
</dbReference>
<dbReference type="InterPro" id="IPR006115">
    <property type="entry name" value="6PGDH_NADP-bd"/>
</dbReference>
<accession>A0A6H1Q391</accession>